<proteinExistence type="predicted"/>
<dbReference type="Proteomes" id="UP000609651">
    <property type="component" value="Unassembled WGS sequence"/>
</dbReference>
<comment type="caution">
    <text evidence="2">The sequence shown here is derived from an EMBL/GenBank/DDBJ whole genome shotgun (WGS) entry which is preliminary data.</text>
</comment>
<reference evidence="2 3" key="1">
    <citation type="journal article" date="2020" name="Syst. Appl. Microbiol.">
        <title>Alienimonas chondri sp. nov., a novel planctomycete isolated from the biofilm of the red alga Chondrus crispus.</title>
        <authorList>
            <person name="Vitorino I."/>
            <person name="Albuquerque L."/>
            <person name="Wiegand S."/>
            <person name="Kallscheuer N."/>
            <person name="da Costa M.S."/>
            <person name="Lobo-da-Cunha A."/>
            <person name="Jogler C."/>
            <person name="Lage O.M."/>
        </authorList>
    </citation>
    <scope>NUCLEOTIDE SEQUENCE [LARGE SCALE GENOMIC DNA]</scope>
    <source>
        <strain evidence="2 3">LzC2</strain>
    </source>
</reference>
<dbReference type="EMBL" id="WTPX01000106">
    <property type="protein sequence ID" value="NNJ26893.1"/>
    <property type="molecule type" value="Genomic_DNA"/>
</dbReference>
<protein>
    <submittedName>
        <fullName evidence="2">Uncharacterized protein</fullName>
    </submittedName>
</protein>
<organism evidence="2 3">
    <name type="scientific">Alienimonas chondri</name>
    <dbReference type="NCBI Taxonomy" id="2681879"/>
    <lineage>
        <taxon>Bacteria</taxon>
        <taxon>Pseudomonadati</taxon>
        <taxon>Planctomycetota</taxon>
        <taxon>Planctomycetia</taxon>
        <taxon>Planctomycetales</taxon>
        <taxon>Planctomycetaceae</taxon>
        <taxon>Alienimonas</taxon>
    </lineage>
</organism>
<keyword evidence="3" id="KW-1185">Reference proteome</keyword>
<evidence type="ECO:0000256" key="1">
    <source>
        <dbReference type="SAM" id="SignalP"/>
    </source>
</evidence>
<gene>
    <name evidence="2" type="ORF">LzC2_29890</name>
</gene>
<dbReference type="RefSeq" id="WP_171188374.1">
    <property type="nucleotide sequence ID" value="NZ_WTPX01000106.1"/>
</dbReference>
<dbReference type="PROSITE" id="PS51257">
    <property type="entry name" value="PROKAR_LIPOPROTEIN"/>
    <property type="match status" value="1"/>
</dbReference>
<accession>A0ABX1VFL1</accession>
<evidence type="ECO:0000313" key="3">
    <source>
        <dbReference type="Proteomes" id="UP000609651"/>
    </source>
</evidence>
<keyword evidence="1" id="KW-0732">Signal</keyword>
<feature type="signal peptide" evidence="1">
    <location>
        <begin position="1"/>
        <end position="22"/>
    </location>
</feature>
<name>A0ABX1VFL1_9PLAN</name>
<evidence type="ECO:0000313" key="2">
    <source>
        <dbReference type="EMBL" id="NNJ26893.1"/>
    </source>
</evidence>
<sequence>MSRPTFPALLLSGLLASGLSVGCVPDQNDSTGRDVVEDEDEDDAAYVPPETFSAFVGDFGEYSWVVLFAQAPMDAVSEAYGEAAGAEVTRDVPVTATDEAMYGPSGTIAQVEGSDWVQICHRVGHWESFDAAAFAKTLNAPVLIFQGEDTSGSVSLEQHAADGSVRTFLTADDRDLMQEHADSIGTAPPPADAKIVEDYDAALASLGVLPVRLMIPAPGAGQDFPDGVGGVIAPPAEAAKLTRVDATPVVLD</sequence>
<feature type="chain" id="PRO_5047465562" evidence="1">
    <location>
        <begin position="23"/>
        <end position="252"/>
    </location>
</feature>